<organism evidence="4">
    <name type="scientific">Angiostrongylus costaricensis</name>
    <name type="common">Nematode worm</name>
    <dbReference type="NCBI Taxonomy" id="334426"/>
    <lineage>
        <taxon>Eukaryota</taxon>
        <taxon>Metazoa</taxon>
        <taxon>Ecdysozoa</taxon>
        <taxon>Nematoda</taxon>
        <taxon>Chromadorea</taxon>
        <taxon>Rhabditida</taxon>
        <taxon>Rhabditina</taxon>
        <taxon>Rhabditomorpha</taxon>
        <taxon>Strongyloidea</taxon>
        <taxon>Metastrongylidae</taxon>
        <taxon>Angiostrongylus</taxon>
    </lineage>
</organism>
<feature type="compositionally biased region" description="Polar residues" evidence="1">
    <location>
        <begin position="7"/>
        <end position="24"/>
    </location>
</feature>
<reference evidence="4" key="1">
    <citation type="submission" date="2017-02" db="UniProtKB">
        <authorList>
            <consortium name="WormBaseParasite"/>
        </authorList>
    </citation>
    <scope>IDENTIFICATION</scope>
</reference>
<keyword evidence="3" id="KW-1185">Reference proteome</keyword>
<proteinExistence type="predicted"/>
<reference evidence="2 3" key="2">
    <citation type="submission" date="2018-11" db="EMBL/GenBank/DDBJ databases">
        <authorList>
            <consortium name="Pathogen Informatics"/>
        </authorList>
    </citation>
    <scope>NUCLEOTIDE SEQUENCE [LARGE SCALE GENOMIC DNA]</scope>
    <source>
        <strain evidence="2 3">Costa Rica</strain>
    </source>
</reference>
<dbReference type="EMBL" id="UYYA01004411">
    <property type="protein sequence ID" value="VDM61697.1"/>
    <property type="molecule type" value="Genomic_DNA"/>
</dbReference>
<name>A0A0R3PVN5_ANGCS</name>
<feature type="region of interest" description="Disordered" evidence="1">
    <location>
        <begin position="1"/>
        <end position="29"/>
    </location>
</feature>
<evidence type="ECO:0000313" key="3">
    <source>
        <dbReference type="Proteomes" id="UP000267027"/>
    </source>
</evidence>
<evidence type="ECO:0000256" key="1">
    <source>
        <dbReference type="SAM" id="MobiDB-lite"/>
    </source>
</evidence>
<dbReference type="WBParaSite" id="ACOC_0001011101-mRNA-1">
    <property type="protein sequence ID" value="ACOC_0001011101-mRNA-1"/>
    <property type="gene ID" value="ACOC_0001011101"/>
</dbReference>
<sequence length="159" mass="18222">MKKKTCETQTDPVEKSIPQNTLPRTVSPMRVTDELFPRSNLIYEKVAHEERCPGADEPFTKETPPISVSPVHPLSASLTRFRKEKKEEKTSTSVLFPNDGSYSSMESICSQKHDMNLHQEESIEGIIMPYSKKILENLTTLVKIKEFCEVIRERETSHL</sequence>
<accession>A0A0R3PVN5</accession>
<dbReference type="Proteomes" id="UP000267027">
    <property type="component" value="Unassembled WGS sequence"/>
</dbReference>
<protein>
    <submittedName>
        <fullName evidence="4">CDT1 domain-containing protein</fullName>
    </submittedName>
</protein>
<evidence type="ECO:0000313" key="2">
    <source>
        <dbReference type="EMBL" id="VDM61697.1"/>
    </source>
</evidence>
<dbReference type="STRING" id="334426.A0A0R3PVN5"/>
<evidence type="ECO:0000313" key="4">
    <source>
        <dbReference type="WBParaSite" id="ACOC_0001011101-mRNA-1"/>
    </source>
</evidence>
<dbReference type="AlphaFoldDB" id="A0A0R3PVN5"/>
<gene>
    <name evidence="2" type="ORF">ACOC_LOCUS10112</name>
</gene>